<name>A0A812PK95_SYMPI</name>
<dbReference type="SUPFAM" id="SSF53098">
    <property type="entry name" value="Ribonuclease H-like"/>
    <property type="match status" value="1"/>
</dbReference>
<reference evidence="3" key="1">
    <citation type="submission" date="2021-02" db="EMBL/GenBank/DDBJ databases">
        <authorList>
            <person name="Dougan E. K."/>
            <person name="Rhodes N."/>
            <person name="Thang M."/>
            <person name="Chan C."/>
        </authorList>
    </citation>
    <scope>NUCLEOTIDE SEQUENCE</scope>
</reference>
<keyword evidence="4" id="KW-1185">Reference proteome</keyword>
<sequence>MDDVRHDPIEVTLCRNVKKDLAKSIDAMTGGQDDECFWETCEQEHVNLYVDVYMENGEPRLSPPRPPRLPSPDQLRDESFELRACGKRARWTQEQGYLVMLCLDPRRVPIHSVGPGHRTLRWTAVREDDEWRWCEKECQGPVDKDVFEANSAMIYYAWDKAESMTLAEGHELSAAGCRNDIIQYVQLYFRCAGCDLEQRPPTRLPAATPRCYDFNVVIGIDVLFIHGLDNKTEHPVLNVTCLGTLYSTFGLIDPLRRSAKLTLKAFERLWVRTFGPPDFLLYDMGTEFTGGDFQSGIERMCIQPIVCDQDAPWENGVCERRGDLFKKIYYKSRELAQPRDLDEVELLVFESAWALQTSVNRSGFTPAQRVLGRQPRVALDLASDDKHYELSVTQDKAWTRASELRQAARKALLELGAKERVQRASRAKPRRQLENQVFTEGQPVVVWRQGRRGALSKVGPCFVVLQRGSTVWVTRRGELWKCNVAQVFAMGPLEVQGLEAIPRDLLMAKERRMSTVVILKDPPLMDRKLHHQHLFPRKTTEQFLENHHFFLEEPPSDVEGTPQMSYLNHRKTEQFRENHRFFLGAMIYMNHQRPGVNRQQPEPGRGRREFHFSHVGHEWINPNHHQYFQQDMNHQHHPRRQWPQAVDIKKWTRFDNNADRFRVSSSKGPMWSDVTRRVTLDLDTGRVVADEEFTGDERPRMLSRALPQGVKNIETTLFYRPRPGHPDPGVPVESQAGRQENMDEDRRLFDRGLKRAHDGTGQHGNPQPKSKVGGIWVADVVTPWGDKRKFPVIANARDLQAFSKLVKTDVFYTYSELHSGWICLTKKSGKEIQERNLTSQERRMFDEAKLTEIENLEGSSAISFVTDSEEIRKIKESFSHRIMPPRFILTKKQQELGQTWKAKARWILLGHRDIVIRMPKSLRDMLQHRRPRRCTWPFKFSAASAI</sequence>
<dbReference type="EMBL" id="CAJNIZ010013814">
    <property type="protein sequence ID" value="CAE7354364.1"/>
    <property type="molecule type" value="Genomic_DNA"/>
</dbReference>
<organism evidence="3 4">
    <name type="scientific">Symbiodinium pilosum</name>
    <name type="common">Dinoflagellate</name>
    <dbReference type="NCBI Taxonomy" id="2952"/>
    <lineage>
        <taxon>Eukaryota</taxon>
        <taxon>Sar</taxon>
        <taxon>Alveolata</taxon>
        <taxon>Dinophyceae</taxon>
        <taxon>Suessiales</taxon>
        <taxon>Symbiodiniaceae</taxon>
        <taxon>Symbiodinium</taxon>
    </lineage>
</organism>
<dbReference type="GO" id="GO:0015074">
    <property type="term" value="P:DNA integration"/>
    <property type="evidence" value="ECO:0007669"/>
    <property type="project" value="InterPro"/>
</dbReference>
<feature type="region of interest" description="Disordered" evidence="1">
    <location>
        <begin position="718"/>
        <end position="742"/>
    </location>
</feature>
<feature type="domain" description="Integrase catalytic" evidence="2">
    <location>
        <begin position="205"/>
        <end position="374"/>
    </location>
</feature>
<gene>
    <name evidence="3" type="primary">GIP</name>
    <name evidence="3" type="ORF">SPIL2461_LOCUS8413</name>
</gene>
<evidence type="ECO:0000313" key="3">
    <source>
        <dbReference type="EMBL" id="CAE7354364.1"/>
    </source>
</evidence>
<dbReference type="Proteomes" id="UP000649617">
    <property type="component" value="Unassembled WGS sequence"/>
</dbReference>
<accession>A0A812PK95</accession>
<dbReference type="Gene3D" id="3.30.420.10">
    <property type="entry name" value="Ribonuclease H-like superfamily/Ribonuclease H"/>
    <property type="match status" value="1"/>
</dbReference>
<dbReference type="InterPro" id="IPR001584">
    <property type="entry name" value="Integrase_cat-core"/>
</dbReference>
<dbReference type="InterPro" id="IPR012337">
    <property type="entry name" value="RNaseH-like_sf"/>
</dbReference>
<dbReference type="InterPro" id="IPR036397">
    <property type="entry name" value="RNaseH_sf"/>
</dbReference>
<dbReference type="OrthoDB" id="449242at2759"/>
<comment type="caution">
    <text evidence="3">The sequence shown here is derived from an EMBL/GenBank/DDBJ whole genome shotgun (WGS) entry which is preliminary data.</text>
</comment>
<dbReference type="GO" id="GO:0003676">
    <property type="term" value="F:nucleic acid binding"/>
    <property type="evidence" value="ECO:0007669"/>
    <property type="project" value="InterPro"/>
</dbReference>
<protein>
    <submittedName>
        <fullName evidence="3">GIP protein</fullName>
    </submittedName>
</protein>
<dbReference type="AlphaFoldDB" id="A0A812PK95"/>
<evidence type="ECO:0000259" key="2">
    <source>
        <dbReference type="PROSITE" id="PS50994"/>
    </source>
</evidence>
<evidence type="ECO:0000256" key="1">
    <source>
        <dbReference type="SAM" id="MobiDB-lite"/>
    </source>
</evidence>
<proteinExistence type="predicted"/>
<evidence type="ECO:0000313" key="4">
    <source>
        <dbReference type="Proteomes" id="UP000649617"/>
    </source>
</evidence>
<dbReference type="PROSITE" id="PS50994">
    <property type="entry name" value="INTEGRASE"/>
    <property type="match status" value="1"/>
</dbReference>